<dbReference type="HOGENOM" id="CLU_043272_3_0_5"/>
<dbReference type="AlphaFoldDB" id="A8LK94"/>
<feature type="signal peptide" evidence="1">
    <location>
        <begin position="1"/>
        <end position="22"/>
    </location>
</feature>
<dbReference type="eggNOG" id="COG3921">
    <property type="taxonomic scope" value="Bacteria"/>
</dbReference>
<feature type="domain" description="Extensin-like C-terminal" evidence="2">
    <location>
        <begin position="115"/>
        <end position="271"/>
    </location>
</feature>
<accession>A8LK94</accession>
<dbReference type="KEGG" id="dsh:Dshi_2944"/>
<keyword evidence="4" id="KW-1185">Reference proteome</keyword>
<evidence type="ECO:0000256" key="1">
    <source>
        <dbReference type="SAM" id="SignalP"/>
    </source>
</evidence>
<evidence type="ECO:0000313" key="4">
    <source>
        <dbReference type="Proteomes" id="UP000006833"/>
    </source>
</evidence>
<sequence length="271" mass="28828">MRAARIGMLGALVLALASPAAALDRSPHPTPRAEALILAQVGARLAPAPRAAPETATEPALGQAGGLRLSPHPAPRGAFVPRQVSREVTRPPGGPSKIGRICGSRKILGRTASSIPGTLPGCGVRNPVQVVEVSGVRLSTAATMTCETAEALRKWVDNGVKKSVRRTGGGVAELRVAAHYSCRTRNHKPGAKISEHGKGKAIDISAIVLKDGTVVTLQKGWNDRRYGKMLRQMHKRACGPFGTVLGPESDRFHRDHFHFDVARHRGGPYCR</sequence>
<gene>
    <name evidence="3" type="ordered locus">Dshi_2944</name>
</gene>
<evidence type="ECO:0000313" key="3">
    <source>
        <dbReference type="EMBL" id="ABV94677.1"/>
    </source>
</evidence>
<feature type="chain" id="PRO_5002722812" description="Extensin-like C-terminal domain-containing protein" evidence="1">
    <location>
        <begin position="23"/>
        <end position="271"/>
    </location>
</feature>
<dbReference type="Pfam" id="PF06904">
    <property type="entry name" value="Extensin-like_C"/>
    <property type="match status" value="1"/>
</dbReference>
<proteinExistence type="predicted"/>
<dbReference type="EMBL" id="CP000830">
    <property type="protein sequence ID" value="ABV94677.1"/>
    <property type="molecule type" value="Genomic_DNA"/>
</dbReference>
<dbReference type="STRING" id="398580.Dshi_2944"/>
<organism evidence="3 4">
    <name type="scientific">Dinoroseobacter shibae (strain DSM 16493 / NCIMB 14021 / DFL 12)</name>
    <dbReference type="NCBI Taxonomy" id="398580"/>
    <lineage>
        <taxon>Bacteria</taxon>
        <taxon>Pseudomonadati</taxon>
        <taxon>Pseudomonadota</taxon>
        <taxon>Alphaproteobacteria</taxon>
        <taxon>Rhodobacterales</taxon>
        <taxon>Roseobacteraceae</taxon>
        <taxon>Dinoroseobacter</taxon>
    </lineage>
</organism>
<dbReference type="Proteomes" id="UP000006833">
    <property type="component" value="Chromosome"/>
</dbReference>
<dbReference type="InterPro" id="IPR009683">
    <property type="entry name" value="Extensin-like_C"/>
</dbReference>
<reference evidence="4" key="1">
    <citation type="journal article" date="2010" name="ISME J.">
        <title>The complete genome sequence of the algal symbiont Dinoroseobacter shibae: a hitchhiker's guide to life in the sea.</title>
        <authorList>
            <person name="Wagner-Dobler I."/>
            <person name="Ballhausen B."/>
            <person name="Berger M."/>
            <person name="Brinkhoff T."/>
            <person name="Buchholz I."/>
            <person name="Bunk B."/>
            <person name="Cypionka H."/>
            <person name="Daniel R."/>
            <person name="Drepper T."/>
            <person name="Gerdts G."/>
            <person name="Hahnke S."/>
            <person name="Han C."/>
            <person name="Jahn D."/>
            <person name="Kalhoefer D."/>
            <person name="Kiss H."/>
            <person name="Klenk H.P."/>
            <person name="Kyrpides N."/>
            <person name="Liebl W."/>
            <person name="Liesegang H."/>
            <person name="Meincke L."/>
            <person name="Pati A."/>
            <person name="Petersen J."/>
            <person name="Piekarski T."/>
            <person name="Pommerenke C."/>
            <person name="Pradella S."/>
            <person name="Pukall R."/>
            <person name="Rabus R."/>
            <person name="Stackebrandt E."/>
            <person name="Thole S."/>
            <person name="Thompson L."/>
            <person name="Tielen P."/>
            <person name="Tomasch J."/>
            <person name="von Jan M."/>
            <person name="Wanphrut N."/>
            <person name="Wichels A."/>
            <person name="Zech H."/>
            <person name="Simon M."/>
        </authorList>
    </citation>
    <scope>NUCLEOTIDE SEQUENCE [LARGE SCALE GENOMIC DNA]</scope>
    <source>
        <strain evidence="4">DSM 16493 / NCIMB 14021 / DFL 12</strain>
    </source>
</reference>
<dbReference type="OrthoDB" id="9809788at2"/>
<protein>
    <recommendedName>
        <fullName evidence="2">Extensin-like C-terminal domain-containing protein</fullName>
    </recommendedName>
</protein>
<name>A8LK94_DINSH</name>
<evidence type="ECO:0000259" key="2">
    <source>
        <dbReference type="Pfam" id="PF06904"/>
    </source>
</evidence>
<dbReference type="RefSeq" id="WP_012179605.1">
    <property type="nucleotide sequence ID" value="NC_009952.1"/>
</dbReference>
<keyword evidence="1" id="KW-0732">Signal</keyword>